<evidence type="ECO:0000256" key="1">
    <source>
        <dbReference type="ARBA" id="ARBA00022723"/>
    </source>
</evidence>
<dbReference type="Pfam" id="PF07732">
    <property type="entry name" value="Cu-oxidase_3"/>
    <property type="match status" value="1"/>
</dbReference>
<organism evidence="6 7">
    <name type="scientific">Paramylibacter kogurei</name>
    <dbReference type="NCBI Taxonomy" id="1889778"/>
    <lineage>
        <taxon>Bacteria</taxon>
        <taxon>Pseudomonadati</taxon>
        <taxon>Pseudomonadota</taxon>
        <taxon>Alphaproteobacteria</taxon>
        <taxon>Rhodobacterales</taxon>
        <taxon>Paracoccaceae</taxon>
        <taxon>Paramylibacter</taxon>
    </lineage>
</organism>
<dbReference type="Pfam" id="PF07731">
    <property type="entry name" value="Cu-oxidase_2"/>
    <property type="match status" value="1"/>
</dbReference>
<protein>
    <submittedName>
        <fullName evidence="6">Copper oxidase</fullName>
    </submittedName>
</protein>
<evidence type="ECO:0000313" key="7">
    <source>
        <dbReference type="Proteomes" id="UP000231516"/>
    </source>
</evidence>
<dbReference type="AlphaFoldDB" id="A0A2G5K7W9"/>
<reference evidence="6 7" key="1">
    <citation type="submission" date="2016-08" db="EMBL/GenBank/DDBJ databases">
        <title>Draft genome of Amylibacter sp. strain 4G11.</title>
        <authorList>
            <person name="Wong S.-K."/>
            <person name="Hamasaki K."/>
            <person name="Yoshizawa S."/>
        </authorList>
    </citation>
    <scope>NUCLEOTIDE SEQUENCE [LARGE SCALE GENOMIC DNA]</scope>
    <source>
        <strain evidence="6 7">4G11</strain>
    </source>
</reference>
<dbReference type="InterPro" id="IPR011706">
    <property type="entry name" value="Cu-oxidase_C"/>
</dbReference>
<keyword evidence="2" id="KW-0560">Oxidoreductase</keyword>
<dbReference type="GO" id="GO:0016491">
    <property type="term" value="F:oxidoreductase activity"/>
    <property type="evidence" value="ECO:0007669"/>
    <property type="project" value="UniProtKB-KW"/>
</dbReference>
<dbReference type="EMBL" id="MDGM01000012">
    <property type="protein sequence ID" value="PIB25113.1"/>
    <property type="molecule type" value="Genomic_DNA"/>
</dbReference>
<evidence type="ECO:0000259" key="4">
    <source>
        <dbReference type="Pfam" id="PF07731"/>
    </source>
</evidence>
<dbReference type="InterPro" id="IPR011707">
    <property type="entry name" value="Cu-oxidase-like_N"/>
</dbReference>
<dbReference type="InterPro" id="IPR045087">
    <property type="entry name" value="Cu-oxidase_fam"/>
</dbReference>
<evidence type="ECO:0000313" key="6">
    <source>
        <dbReference type="EMBL" id="PIB25113.1"/>
    </source>
</evidence>
<dbReference type="CDD" id="cd13861">
    <property type="entry name" value="CuRO_1_CumA_like"/>
    <property type="match status" value="1"/>
</dbReference>
<keyword evidence="1" id="KW-0479">Metal-binding</keyword>
<feature type="domain" description="Plastocyanin-like" evidence="3">
    <location>
        <begin position="170"/>
        <end position="249"/>
    </location>
</feature>
<evidence type="ECO:0000259" key="3">
    <source>
        <dbReference type="Pfam" id="PF00394"/>
    </source>
</evidence>
<dbReference type="Pfam" id="PF00394">
    <property type="entry name" value="Cu-oxidase"/>
    <property type="match status" value="1"/>
</dbReference>
<evidence type="ECO:0000256" key="2">
    <source>
        <dbReference type="ARBA" id="ARBA00023002"/>
    </source>
</evidence>
<dbReference type="PANTHER" id="PTHR11709">
    <property type="entry name" value="MULTI-COPPER OXIDASE"/>
    <property type="match status" value="1"/>
</dbReference>
<dbReference type="InterPro" id="IPR002355">
    <property type="entry name" value="Cu_oxidase_Cu_BS"/>
</dbReference>
<gene>
    <name evidence="6" type="ORF">BFP76_04990</name>
</gene>
<dbReference type="SUPFAM" id="SSF49503">
    <property type="entry name" value="Cupredoxins"/>
    <property type="match status" value="3"/>
</dbReference>
<dbReference type="InterPro" id="IPR008972">
    <property type="entry name" value="Cupredoxin"/>
</dbReference>
<feature type="domain" description="Plastocyanin-like" evidence="5">
    <location>
        <begin position="28"/>
        <end position="132"/>
    </location>
</feature>
<feature type="domain" description="Plastocyanin-like" evidence="4">
    <location>
        <begin position="330"/>
        <end position="415"/>
    </location>
</feature>
<dbReference type="InterPro" id="IPR001117">
    <property type="entry name" value="Cu-oxidase_2nd"/>
</dbReference>
<comment type="caution">
    <text evidence="6">The sequence shown here is derived from an EMBL/GenBank/DDBJ whole genome shotgun (WGS) entry which is preliminary data.</text>
</comment>
<keyword evidence="7" id="KW-1185">Reference proteome</keyword>
<dbReference type="Gene3D" id="2.60.40.420">
    <property type="entry name" value="Cupredoxins - blue copper proteins"/>
    <property type="match status" value="3"/>
</dbReference>
<dbReference type="GO" id="GO:0005507">
    <property type="term" value="F:copper ion binding"/>
    <property type="evidence" value="ECO:0007669"/>
    <property type="project" value="InterPro"/>
</dbReference>
<accession>A0A2G5K7W9</accession>
<name>A0A2G5K7W9_9RHOB</name>
<dbReference type="Proteomes" id="UP000231516">
    <property type="component" value="Unassembled WGS sequence"/>
</dbReference>
<dbReference type="PROSITE" id="PS00080">
    <property type="entry name" value="MULTICOPPER_OXIDASE2"/>
    <property type="match status" value="1"/>
</dbReference>
<evidence type="ECO:0000259" key="5">
    <source>
        <dbReference type="Pfam" id="PF07732"/>
    </source>
</evidence>
<sequence length="416" mass="45751">MPSVSLARGQYELVAEAVEAQILPSAEYAATRSFGFNGGLPGPEIRVPQGQQLDVLLRNQLNEGTAVHWHGIRLQNAMDGVPILTQEIVDPQSTHAYQFTPPDAGTFWYHSHYMSHEQVARGLMGPLIVEETNPPDVDHDITAVLADWRLDETGQTTDDFATMHDVAHAGRMGNFARAFLPDVSLRKGQRIRLRMINAATDRIFPLTLTGLKGKVVALDGMPLSSPREFEAIDLAPAQRADVIADVEDTPEIAMATREGSYLLGQIAIEGDVEPRASAIQMLPPNDIPHPRNVTQDLILTMQGGAMGGRHGGDNIWAFNDLSDLQLVPFARFERGETARIRLVNATSFPHGIHLHGHHFFEAHDDGSLGDLRDTTLVQAGETKDIVCVFDNPGKWMLHCHMLSHQAGGMKTWVEVL</sequence>
<proteinExistence type="predicted"/>